<keyword evidence="7" id="KW-1185">Reference proteome</keyword>
<dbReference type="Pfam" id="PF00480">
    <property type="entry name" value="ROK"/>
    <property type="match status" value="1"/>
</dbReference>
<evidence type="ECO:0000256" key="2">
    <source>
        <dbReference type="ARBA" id="ARBA00029741"/>
    </source>
</evidence>
<dbReference type="InterPro" id="IPR000600">
    <property type="entry name" value="ROK"/>
</dbReference>
<evidence type="ECO:0000259" key="4">
    <source>
        <dbReference type="Pfam" id="PF20511"/>
    </source>
</evidence>
<dbReference type="Pfam" id="PF20511">
    <property type="entry name" value="PMI_typeI_cat"/>
    <property type="match status" value="1"/>
</dbReference>
<feature type="domain" description="Mannose-6-phosphate isomerase cupin" evidence="5">
    <location>
        <begin position="566"/>
        <end position="635"/>
    </location>
</feature>
<sequence length="650" mass="72340">MIATIDLGGTQTKYGLIHNGEIVSAGQCEAKAQGPIHEHLNEVKVYLEDMCQKQDLKLSDCRGLGILSTGLVNNQEMRVLTTNGKYDDSKEFDFKTWAQDELSLEVRIENDARGALLGEWHFGAAYDVENAMMITLGTGIGTAVISEGRLLKGSRYSGGNLGGHILVNSGGRKCTCGAVGCLEAEASGWALPEIVREHEFYQKSSLRDEVKLGFKELFQHADQGDACAIAVREHCLKMWGEALVSYIHLFDPEKIVIGGGVMHSAAMILASFDKTIKEMEWRGGENVKVVQAKHTDNAGILGAAALFQEHKQVYAPLFFEPVYKSAIWGGSLIESIGRQVPVSDVPTGESWEIVDRSDEQSCVSEGLYKGSTLRQLIENDPEGIVGLGHQKEDAFPLLLKIIDAEQDLSLQVHPDEESCKHLSDSEPKTEMWYVLDHQVDAQILAGIKDDVSQEEFRAKIEDPSVRELMHSYTSEKGSAFFIKATTMHAIGGGNLIYEIQQNSNTTYRVSDWGRLDKDGQSRELHVEQAMTCLEYKNPTDAIVPYELSDCSFEAQENDDFFQVRQLTTCQFFQVAEFKLKGLLNFNTENRCFHTLYAVDNDLKIIHSGCDFILNRGQSCLIPARAGDYQIESRENTTFIHSRLSPQQVES</sequence>
<proteinExistence type="inferred from homology"/>
<organism evidence="6 7">
    <name type="scientific">Lentisphaera profundi</name>
    <dbReference type="NCBI Taxonomy" id="1658616"/>
    <lineage>
        <taxon>Bacteria</taxon>
        <taxon>Pseudomonadati</taxon>
        <taxon>Lentisphaerota</taxon>
        <taxon>Lentisphaeria</taxon>
        <taxon>Lentisphaerales</taxon>
        <taxon>Lentisphaeraceae</taxon>
        <taxon>Lentisphaera</taxon>
    </lineage>
</organism>
<gene>
    <name evidence="6" type="ORF">PQO03_14375</name>
</gene>
<evidence type="ECO:0000313" key="7">
    <source>
        <dbReference type="Proteomes" id="UP001214250"/>
    </source>
</evidence>
<dbReference type="PANTHER" id="PTHR18964:SF149">
    <property type="entry name" value="BIFUNCTIONAL UDP-N-ACETYLGLUCOSAMINE 2-EPIMERASE_N-ACETYLMANNOSAMINE KINASE"/>
    <property type="match status" value="1"/>
</dbReference>
<accession>A0ABY7VXQ9</accession>
<dbReference type="InterPro" id="IPR049071">
    <property type="entry name" value="MPI_cupin_dom"/>
</dbReference>
<comment type="similarity">
    <text evidence="1">Belongs to the ROK (NagC/XylR) family.</text>
</comment>
<name>A0ABY7VXQ9_9BACT</name>
<dbReference type="SUPFAM" id="SSF51182">
    <property type="entry name" value="RmlC-like cupins"/>
    <property type="match status" value="1"/>
</dbReference>
<dbReference type="Pfam" id="PF21621">
    <property type="entry name" value="MPI_cupin_dom"/>
    <property type="match status" value="1"/>
</dbReference>
<dbReference type="InterPro" id="IPR014710">
    <property type="entry name" value="RmlC-like_jellyroll"/>
</dbReference>
<dbReference type="RefSeq" id="WP_274153882.1">
    <property type="nucleotide sequence ID" value="NZ_CP117812.1"/>
</dbReference>
<feature type="domain" description="Phosphomannose isomerase type I catalytic" evidence="4">
    <location>
        <begin position="319"/>
        <end position="429"/>
    </location>
</feature>
<dbReference type="EMBL" id="CP117812">
    <property type="protein sequence ID" value="WDE99020.1"/>
    <property type="molecule type" value="Genomic_DNA"/>
</dbReference>
<dbReference type="SUPFAM" id="SSF53067">
    <property type="entry name" value="Actin-like ATPase domain"/>
    <property type="match status" value="1"/>
</dbReference>
<dbReference type="Gene3D" id="3.30.420.40">
    <property type="match status" value="2"/>
</dbReference>
<dbReference type="Gene3D" id="2.60.120.10">
    <property type="entry name" value="Jelly Rolls"/>
    <property type="match status" value="2"/>
</dbReference>
<dbReference type="InterPro" id="IPR011051">
    <property type="entry name" value="RmlC_Cupin_sf"/>
</dbReference>
<protein>
    <recommendedName>
        <fullName evidence="2">Phosphohexomutase</fullName>
    </recommendedName>
    <alternativeName>
        <fullName evidence="3">Phosphomannose isomerase</fullName>
    </alternativeName>
</protein>
<dbReference type="PANTHER" id="PTHR18964">
    <property type="entry name" value="ROK (REPRESSOR, ORF, KINASE) FAMILY"/>
    <property type="match status" value="1"/>
</dbReference>
<dbReference type="InterPro" id="IPR046457">
    <property type="entry name" value="PMI_typeI_cat"/>
</dbReference>
<evidence type="ECO:0000256" key="3">
    <source>
        <dbReference type="ARBA" id="ARBA00030762"/>
    </source>
</evidence>
<dbReference type="CDD" id="cd07010">
    <property type="entry name" value="cupin_PMI_type_I_N_bac"/>
    <property type="match status" value="1"/>
</dbReference>
<evidence type="ECO:0000256" key="1">
    <source>
        <dbReference type="ARBA" id="ARBA00006479"/>
    </source>
</evidence>
<reference evidence="6 7" key="1">
    <citation type="submission" date="2023-02" db="EMBL/GenBank/DDBJ databases">
        <title>Genome sequence of Lentisphaera profundi SAORIC-696.</title>
        <authorList>
            <person name="Kim e."/>
            <person name="Cho J.-C."/>
            <person name="Choi A."/>
            <person name="Kang I."/>
        </authorList>
    </citation>
    <scope>NUCLEOTIDE SEQUENCE [LARGE SCALE GENOMIC DNA]</scope>
    <source>
        <strain evidence="6 7">SAORIC-696</strain>
    </source>
</reference>
<dbReference type="InterPro" id="IPR043129">
    <property type="entry name" value="ATPase_NBD"/>
</dbReference>
<evidence type="ECO:0000259" key="5">
    <source>
        <dbReference type="Pfam" id="PF21621"/>
    </source>
</evidence>
<dbReference type="Proteomes" id="UP001214250">
    <property type="component" value="Chromosome 2"/>
</dbReference>
<evidence type="ECO:0000313" key="6">
    <source>
        <dbReference type="EMBL" id="WDE99020.1"/>
    </source>
</evidence>